<keyword evidence="1" id="KW-1133">Transmembrane helix</keyword>
<dbReference type="EMBL" id="AFOC01000007">
    <property type="protein sequence ID" value="EGV52554.1"/>
    <property type="molecule type" value="Genomic_DNA"/>
</dbReference>
<dbReference type="AlphaFoldDB" id="G2DA59"/>
<dbReference type="Proteomes" id="UP000004491">
    <property type="component" value="Unassembled WGS sequence"/>
</dbReference>
<dbReference type="RefSeq" id="WP_005958997.1">
    <property type="nucleotide sequence ID" value="NZ_AFOC01000007.1"/>
</dbReference>
<protein>
    <submittedName>
        <fullName evidence="2">Uncharacterized protein</fullName>
    </submittedName>
</protein>
<gene>
    <name evidence="2" type="ORF">Rifp1Sym_ag00590</name>
</gene>
<evidence type="ECO:0000313" key="3">
    <source>
        <dbReference type="Proteomes" id="UP000004491"/>
    </source>
</evidence>
<sequence>MTGIQKILTRPQQENPALRLLIIFGLILLLQIPLSQWWMG</sequence>
<organism evidence="2 3">
    <name type="scientific">endosymbiont of Riftia pachyptila</name>
    <name type="common">vent Ph05</name>
    <dbReference type="NCBI Taxonomy" id="1048808"/>
    <lineage>
        <taxon>Bacteria</taxon>
        <taxon>Pseudomonadati</taxon>
        <taxon>Pseudomonadota</taxon>
        <taxon>Gammaproteobacteria</taxon>
        <taxon>sulfur-oxidizing symbionts</taxon>
    </lineage>
</organism>
<feature type="transmembrane region" description="Helical" evidence="1">
    <location>
        <begin position="20"/>
        <end position="39"/>
    </location>
</feature>
<name>G2DA59_9GAMM</name>
<comment type="caution">
    <text evidence="2">The sequence shown here is derived from an EMBL/GenBank/DDBJ whole genome shotgun (WGS) entry which is preliminary data.</text>
</comment>
<keyword evidence="1" id="KW-0472">Membrane</keyword>
<reference evidence="2" key="1">
    <citation type="journal article" date="2011" name="ISME J.">
        <title>The endosymbionts of the deep-sea tubeworms Riftia pachyptila and Tevnia jerichonana share an identical physiology as revealed by proteogenomic analyses.</title>
        <authorList>
            <person name="Gardebrecht A."/>
            <person name="Markert S."/>
            <person name="Felbeck H."/>
            <person name="Thuermer A."/>
            <person name="Albrecht D."/>
            <person name="Wollherr A."/>
            <person name="Kabisch J."/>
            <person name="Lehmann R."/>
            <person name="Daniel R."/>
            <person name="Liesegang H."/>
            <person name="Hecker M."/>
            <person name="Sievert S.M."/>
            <person name="Schweder T."/>
        </authorList>
    </citation>
    <scope>NUCLEOTIDE SEQUENCE [LARGE SCALE GENOMIC DNA]</scope>
</reference>
<keyword evidence="3" id="KW-1185">Reference proteome</keyword>
<evidence type="ECO:0000256" key="1">
    <source>
        <dbReference type="SAM" id="Phobius"/>
    </source>
</evidence>
<evidence type="ECO:0000313" key="2">
    <source>
        <dbReference type="EMBL" id="EGV52554.1"/>
    </source>
</evidence>
<accession>G2DA59</accession>
<keyword evidence="1" id="KW-0812">Transmembrane</keyword>
<proteinExistence type="predicted"/>